<proteinExistence type="predicted"/>
<evidence type="ECO:0000313" key="1">
    <source>
        <dbReference type="EMBL" id="JAH78589.1"/>
    </source>
</evidence>
<reference evidence="1" key="2">
    <citation type="journal article" date="2015" name="Fish Shellfish Immunol.">
        <title>Early steps in the European eel (Anguilla anguilla)-Vibrio vulnificus interaction in the gills: Role of the RtxA13 toxin.</title>
        <authorList>
            <person name="Callol A."/>
            <person name="Pajuelo D."/>
            <person name="Ebbesson L."/>
            <person name="Teles M."/>
            <person name="MacKenzie S."/>
            <person name="Amaro C."/>
        </authorList>
    </citation>
    <scope>NUCLEOTIDE SEQUENCE</scope>
</reference>
<dbReference type="AlphaFoldDB" id="A0A0E9VKD2"/>
<protein>
    <submittedName>
        <fullName evidence="1">Uncharacterized protein</fullName>
    </submittedName>
</protein>
<sequence length="42" mass="4634">MFALIKLVRLKGQNTCRALFRGSRALDPKGLRGDPATLISTF</sequence>
<dbReference type="EMBL" id="GBXM01029988">
    <property type="protein sequence ID" value="JAH78589.1"/>
    <property type="molecule type" value="Transcribed_RNA"/>
</dbReference>
<accession>A0A0E9VKD2</accession>
<organism evidence="1">
    <name type="scientific">Anguilla anguilla</name>
    <name type="common">European freshwater eel</name>
    <name type="synonym">Muraena anguilla</name>
    <dbReference type="NCBI Taxonomy" id="7936"/>
    <lineage>
        <taxon>Eukaryota</taxon>
        <taxon>Metazoa</taxon>
        <taxon>Chordata</taxon>
        <taxon>Craniata</taxon>
        <taxon>Vertebrata</taxon>
        <taxon>Euteleostomi</taxon>
        <taxon>Actinopterygii</taxon>
        <taxon>Neopterygii</taxon>
        <taxon>Teleostei</taxon>
        <taxon>Anguilliformes</taxon>
        <taxon>Anguillidae</taxon>
        <taxon>Anguilla</taxon>
    </lineage>
</organism>
<reference evidence="1" key="1">
    <citation type="submission" date="2014-11" db="EMBL/GenBank/DDBJ databases">
        <authorList>
            <person name="Amaro Gonzalez C."/>
        </authorList>
    </citation>
    <scope>NUCLEOTIDE SEQUENCE</scope>
</reference>
<name>A0A0E9VKD2_ANGAN</name>